<dbReference type="SMART" id="SM00256">
    <property type="entry name" value="FBOX"/>
    <property type="match status" value="1"/>
</dbReference>
<sequence>MGNIFDTAKKDAIVRESKVVELKSMVEIKEALDPPDNFQPLVKSMVEIKEALDPPDNLPPIYLPTDILINIFSRLSVKILCSCKCVSKEWHQVISSNQHFMESHRIFSLKNPVLLFTYHYHSKKNTDEHTISLHCSHVNGMFYSHFTKDDHFYSYSFLSCAGLICMFRLNSSFSIINPSIQEFLQLPKHCGQSNEQSVGFGFLESRKEYRIASLLSRPNSDDTELWCEIFYLKEGEGNSGSWRDAGKCPFRIFEISSPACVNGVIYWLARDKDHLDNKILMISLDLEQEKFSSVRYPDHISSLDFLEFSLDQLSLVELKGCLCLVDNSSENLITDVWTLKDAKNQTWFKEYSIALGTLDDSITVCCNPMDVRDGEILLEASPGDEGRQGRLYFYNIEKKTFRTTEDIAGDWLSGLYFETFFSLRSRRQI</sequence>
<evidence type="ECO:0000313" key="2">
    <source>
        <dbReference type="EMBL" id="KAK2971700.1"/>
    </source>
</evidence>
<dbReference type="EMBL" id="JAVXUO010002567">
    <property type="protein sequence ID" value="KAK2971700.1"/>
    <property type="molecule type" value="Genomic_DNA"/>
</dbReference>
<dbReference type="SUPFAM" id="SSF81383">
    <property type="entry name" value="F-box domain"/>
    <property type="match status" value="1"/>
</dbReference>
<reference evidence="2" key="1">
    <citation type="submission" date="2022-12" db="EMBL/GenBank/DDBJ databases">
        <title>Draft genome assemblies for two species of Escallonia (Escalloniales).</title>
        <authorList>
            <person name="Chanderbali A."/>
            <person name="Dervinis C."/>
            <person name="Anghel I."/>
            <person name="Soltis D."/>
            <person name="Soltis P."/>
            <person name="Zapata F."/>
        </authorList>
    </citation>
    <scope>NUCLEOTIDE SEQUENCE</scope>
    <source>
        <strain evidence="2">UCBG92.1500</strain>
        <tissue evidence="2">Leaf</tissue>
    </source>
</reference>
<evidence type="ECO:0000313" key="3">
    <source>
        <dbReference type="Proteomes" id="UP001187471"/>
    </source>
</evidence>
<accession>A0AA88U5T5</accession>
<evidence type="ECO:0000259" key="1">
    <source>
        <dbReference type="PROSITE" id="PS50181"/>
    </source>
</evidence>
<protein>
    <recommendedName>
        <fullName evidence="1">F-box domain-containing protein</fullName>
    </recommendedName>
</protein>
<dbReference type="Gene3D" id="1.20.1280.50">
    <property type="match status" value="1"/>
</dbReference>
<dbReference type="PANTHER" id="PTHR31111">
    <property type="entry name" value="BNAA05G37150D PROTEIN-RELATED"/>
    <property type="match status" value="1"/>
</dbReference>
<dbReference type="InterPro" id="IPR001810">
    <property type="entry name" value="F-box_dom"/>
</dbReference>
<dbReference type="PANTHER" id="PTHR31111:SF136">
    <property type="entry name" value="F-BOX ASSOCIATED DOMAIN-CONTAINING PROTEIN"/>
    <property type="match status" value="1"/>
</dbReference>
<organism evidence="2 3">
    <name type="scientific">Escallonia rubra</name>
    <dbReference type="NCBI Taxonomy" id="112253"/>
    <lineage>
        <taxon>Eukaryota</taxon>
        <taxon>Viridiplantae</taxon>
        <taxon>Streptophyta</taxon>
        <taxon>Embryophyta</taxon>
        <taxon>Tracheophyta</taxon>
        <taxon>Spermatophyta</taxon>
        <taxon>Magnoliopsida</taxon>
        <taxon>eudicotyledons</taxon>
        <taxon>Gunneridae</taxon>
        <taxon>Pentapetalae</taxon>
        <taxon>asterids</taxon>
        <taxon>campanulids</taxon>
        <taxon>Escalloniales</taxon>
        <taxon>Escalloniaceae</taxon>
        <taxon>Escallonia</taxon>
    </lineage>
</organism>
<feature type="domain" description="F-box" evidence="1">
    <location>
        <begin position="57"/>
        <end position="103"/>
    </location>
</feature>
<dbReference type="Pfam" id="PF12937">
    <property type="entry name" value="F-box-like"/>
    <property type="match status" value="1"/>
</dbReference>
<keyword evidence="3" id="KW-1185">Reference proteome</keyword>
<dbReference type="AlphaFoldDB" id="A0AA88U5T5"/>
<dbReference type="PROSITE" id="PS50181">
    <property type="entry name" value="FBOX"/>
    <property type="match status" value="1"/>
</dbReference>
<comment type="caution">
    <text evidence="2">The sequence shown here is derived from an EMBL/GenBank/DDBJ whole genome shotgun (WGS) entry which is preliminary data.</text>
</comment>
<name>A0AA88U5T5_9ASTE</name>
<dbReference type="NCBIfam" id="TIGR01640">
    <property type="entry name" value="F_box_assoc_1"/>
    <property type="match status" value="1"/>
</dbReference>
<dbReference type="Proteomes" id="UP001187471">
    <property type="component" value="Unassembled WGS sequence"/>
</dbReference>
<dbReference type="InterPro" id="IPR017451">
    <property type="entry name" value="F-box-assoc_interact_dom"/>
</dbReference>
<proteinExistence type="predicted"/>
<dbReference type="Pfam" id="PF08268">
    <property type="entry name" value="FBA_3"/>
    <property type="match status" value="1"/>
</dbReference>
<gene>
    <name evidence="2" type="ORF">RJ640_007738</name>
</gene>
<dbReference type="InterPro" id="IPR036047">
    <property type="entry name" value="F-box-like_dom_sf"/>
</dbReference>
<dbReference type="InterPro" id="IPR013187">
    <property type="entry name" value="F-box-assoc_dom_typ3"/>
</dbReference>